<organism evidence="1 2">
    <name type="scientific">Marinobacter adhaerens (strain DSM 23420 / HP15)</name>
    <dbReference type="NCBI Taxonomy" id="225937"/>
    <lineage>
        <taxon>Bacteria</taxon>
        <taxon>Pseudomonadati</taxon>
        <taxon>Pseudomonadota</taxon>
        <taxon>Gammaproteobacteria</taxon>
        <taxon>Pseudomonadales</taxon>
        <taxon>Marinobacteraceae</taxon>
        <taxon>Marinobacter</taxon>
    </lineage>
</organism>
<accession>E4PSC2</accession>
<gene>
    <name evidence="1" type="ordered locus">HP15_p187g160</name>
</gene>
<geneLocation type="plasmid" evidence="1 2">
    <name>pHP-187</name>
</geneLocation>
<name>E4PSC2_MARAH</name>
<dbReference type="Proteomes" id="UP000007077">
    <property type="component" value="Plasmid pHP-187"/>
</dbReference>
<dbReference type="HOGENOM" id="CLU_127058_0_0_6"/>
<evidence type="ECO:0000313" key="2">
    <source>
        <dbReference type="Proteomes" id="UP000007077"/>
    </source>
</evidence>
<protein>
    <submittedName>
        <fullName evidence="1">Uncharacterized protein</fullName>
    </submittedName>
</protein>
<evidence type="ECO:0000313" key="1">
    <source>
        <dbReference type="EMBL" id="ADQ00157.1"/>
    </source>
</evidence>
<dbReference type="AlphaFoldDB" id="E4PSC2"/>
<keyword evidence="1" id="KW-0614">Plasmid</keyword>
<reference evidence="1 2" key="1">
    <citation type="journal article" date="2010" name="Stand. Genomic Sci.">
        <title>Complete genome sequence of Marinobacter adhaerens type strain (HP15), a diatom-interacting marine microorganism.</title>
        <authorList>
            <person name="Gardes A."/>
            <person name="Kaeppel E."/>
            <person name="Shehzad A."/>
            <person name="Seebah S."/>
            <person name="Teeling H."/>
            <person name="Yarza P."/>
            <person name="Glockner F.O."/>
            <person name="Grossart H.P."/>
            <person name="Ullrich M.S."/>
        </authorList>
    </citation>
    <scope>NUCLEOTIDE SEQUENCE [LARGE SCALE GENOMIC DNA]</scope>
    <source>
        <strain evidence="2">DSM 23420 / HP15</strain>
        <plasmid evidence="2">Plasmid pHP-187</plasmid>
    </source>
</reference>
<dbReference type="EMBL" id="CP001980">
    <property type="protein sequence ID" value="ADQ00157.1"/>
    <property type="molecule type" value="Genomic_DNA"/>
</dbReference>
<proteinExistence type="predicted"/>
<sequence>MRQRHPIQNVYLLAVLVGLIGLAEVVLAHEPPGASEVPKGLYIATISDEGDIAGMSVVILDAPQPAVMIRYEATDMLTVYDSNQRPFLRFTQNSVEANVQSSYWKNLPQSQSYEVTGGNRWLQVSGSGSFGWVDPRLSRTSQSQQDSQTQWIIPVRKGEHTASSIRGRLEWRPLITDFTKSGH</sequence>
<reference evidence="2" key="2">
    <citation type="submission" date="2010-02" db="EMBL/GenBank/DDBJ databases">
        <title>Complete genome sequence of Marinobacter adhaerens type strain (HP15).</title>
        <authorList>
            <person name="Gaerdes A.A.M."/>
            <person name="Kaeppel E."/>
            <person name="Shezad A."/>
            <person name="Seebah S."/>
            <person name="Teeling H."/>
            <person name="Yarza P."/>
            <person name="Gloeckner F.O."/>
            <person name="Ullrich M.S."/>
        </authorList>
    </citation>
    <scope>NUCLEOTIDE SEQUENCE [LARGE SCALE GENOMIC DNA]</scope>
    <source>
        <strain evidence="2">DSM 23420 / HP15</strain>
        <plasmid evidence="2">Plasmid pHP-187</plasmid>
    </source>
</reference>
<dbReference type="KEGG" id="mad:HP15_p187g160"/>